<accession>A0A084EYJ2</accession>
<dbReference type="OrthoDB" id="9885665at2"/>
<dbReference type="EMBL" id="CP121769">
    <property type="protein sequence ID" value="WGE11165.1"/>
    <property type="molecule type" value="Genomic_DNA"/>
</dbReference>
<dbReference type="RefSeq" id="WP_021113101.1">
    <property type="nucleotide sequence ID" value="NZ_CBCRUP010000036.1"/>
</dbReference>
<evidence type="ECO:0000313" key="1">
    <source>
        <dbReference type="EMBL" id="WGE11165.1"/>
    </source>
</evidence>
<dbReference type="Proteomes" id="UP001222296">
    <property type="component" value="Chromosome"/>
</dbReference>
<reference evidence="1" key="1">
    <citation type="submission" date="2023-04" db="EMBL/GenBank/DDBJ databases">
        <title>Molecular characterization of the Integrative and Conjugative elements harboring multidrug-resistance gene from Glaesserella (Haemophilus) parasuis.</title>
        <authorList>
            <person name="Che Y."/>
            <person name="Zhou L."/>
        </authorList>
    </citation>
    <scope>NUCLEOTIDE SEQUENCE</scope>
    <source>
        <strain evidence="1">Z44</strain>
    </source>
</reference>
<protein>
    <submittedName>
        <fullName evidence="1">Uncharacterized protein</fullName>
    </submittedName>
</protein>
<evidence type="ECO:0000313" key="2">
    <source>
        <dbReference type="Proteomes" id="UP001222296"/>
    </source>
</evidence>
<proteinExistence type="predicted"/>
<name>A0A084EYJ2_GLAPU</name>
<gene>
    <name evidence="1" type="ORF">QBL01_06280</name>
</gene>
<organism evidence="1 2">
    <name type="scientific">Glaesserella parasuis</name>
    <name type="common">Haemophilus parasuis</name>
    <dbReference type="NCBI Taxonomy" id="738"/>
    <lineage>
        <taxon>Bacteria</taxon>
        <taxon>Pseudomonadati</taxon>
        <taxon>Pseudomonadota</taxon>
        <taxon>Gammaproteobacteria</taxon>
        <taxon>Pasteurellales</taxon>
        <taxon>Pasteurellaceae</taxon>
        <taxon>Glaesserella</taxon>
    </lineage>
</organism>
<dbReference type="AlphaFoldDB" id="A0A084EYJ2"/>
<sequence>MEHLKNITNGFCSLFSAIAEPRSYQPIRNGFQLDRENLQSDVNNVMQTLNRNTQKVYRQYGSQTR</sequence>